<evidence type="ECO:0000313" key="2">
    <source>
        <dbReference type="EMBL" id="HCD1257894.1"/>
    </source>
</evidence>
<accession>A0A9C7QPZ1</accession>
<dbReference type="Pfam" id="PF18757">
    <property type="entry name" value="Nmad5"/>
    <property type="match status" value="1"/>
</dbReference>
<dbReference type="InterPro" id="IPR040835">
    <property type="entry name" value="Nmad5"/>
</dbReference>
<dbReference type="AlphaFoldDB" id="A0A9C7QPZ1"/>
<protein>
    <recommendedName>
        <fullName evidence="1">Nucleotide modification associated domain-containing protein</fullName>
    </recommendedName>
</protein>
<dbReference type="EMBL" id="DACYAJ020000041">
    <property type="protein sequence ID" value="HCD1257894.1"/>
    <property type="molecule type" value="Genomic_DNA"/>
</dbReference>
<comment type="caution">
    <text evidence="2">The sequence shown here is derived from an EMBL/GenBank/DDBJ whole genome shotgun (WGS) entry which is preliminary data.</text>
</comment>
<gene>
    <name evidence="2" type="ORF">JD854_RS22900</name>
</gene>
<feature type="domain" description="Nucleotide modification associated" evidence="1">
    <location>
        <begin position="4"/>
        <end position="203"/>
    </location>
</feature>
<reference evidence="2" key="1">
    <citation type="journal article" date="2018" name="Genome Biol.">
        <title>SKESA: strategic k-mer extension for scrupulous assemblies.</title>
        <authorList>
            <person name="Souvorov A."/>
            <person name="Agarwala R."/>
            <person name="Lipman D.J."/>
        </authorList>
    </citation>
    <scope>NUCLEOTIDE SEQUENCE</scope>
    <source>
        <strain evidence="2">CAV1698</strain>
    </source>
</reference>
<proteinExistence type="predicted"/>
<evidence type="ECO:0000313" key="3">
    <source>
        <dbReference type="Proteomes" id="UP000862426"/>
    </source>
</evidence>
<dbReference type="Proteomes" id="UP000862426">
    <property type="component" value="Unassembled WGS sequence"/>
</dbReference>
<name>A0A9C7QPZ1_CITAM</name>
<organism evidence="2 3">
    <name type="scientific">Citrobacter amalonaticus</name>
    <dbReference type="NCBI Taxonomy" id="35703"/>
    <lineage>
        <taxon>Bacteria</taxon>
        <taxon>Pseudomonadati</taxon>
        <taxon>Pseudomonadota</taxon>
        <taxon>Gammaproteobacteria</taxon>
        <taxon>Enterobacterales</taxon>
        <taxon>Enterobacteriaceae</taxon>
        <taxon>Citrobacter</taxon>
    </lineage>
</organism>
<sequence length="208" mass="23193">MSSTRLTNAFRERIAKNALIKSGVIAELEALQVKRHEIARDARVFAFGGKEKAEKLDRLYEKFERLEKEITDSGVSMYSSDGKSQNIFISIGGRRLGWCSYGDDSEGSGIKLLTPARDRCMFAADHEIATRFDEVFAAEAKLEARKKDIESTVWAALNSVTTTKRLIEVWPESKELIPDGVDTAKQTLPALKVEDLNRLIGLPTEQAA</sequence>
<evidence type="ECO:0000259" key="1">
    <source>
        <dbReference type="Pfam" id="PF18757"/>
    </source>
</evidence>
<reference evidence="2" key="2">
    <citation type="submission" date="2022-05" db="EMBL/GenBank/DDBJ databases">
        <authorList>
            <consortium name="NCBI Pathogen Detection Project"/>
        </authorList>
    </citation>
    <scope>NUCLEOTIDE SEQUENCE</scope>
    <source>
        <strain evidence="2">CAV1698</strain>
    </source>
</reference>